<comment type="caution">
    <text evidence="4">The sequence shown here is derived from an EMBL/GenBank/DDBJ whole genome shotgun (WGS) entry which is preliminary data.</text>
</comment>
<dbReference type="GeneID" id="87839581"/>
<dbReference type="Proteomes" id="UP001278766">
    <property type="component" value="Unassembled WGS sequence"/>
</dbReference>
<dbReference type="Gene3D" id="3.90.1200.10">
    <property type="match status" value="1"/>
</dbReference>
<accession>A0AAE0HNG7</accession>
<evidence type="ECO:0000313" key="4">
    <source>
        <dbReference type="EMBL" id="KAK3299818.1"/>
    </source>
</evidence>
<protein>
    <recommendedName>
        <fullName evidence="1">protein-ribulosamine 3-kinase</fullName>
        <ecNumber evidence="1">2.7.1.172</ecNumber>
    </recommendedName>
</protein>
<comment type="catalytic activity">
    <reaction evidence="2">
        <text>N(6)-D-ribulosyl-L-lysyl-[protein] + ATP = N(6)-(3-O-phospho-D-ribulosyl)-L-lysyl-[protein] + ADP + H(+)</text>
        <dbReference type="Rhea" id="RHEA:48432"/>
        <dbReference type="Rhea" id="RHEA-COMP:12103"/>
        <dbReference type="Rhea" id="RHEA-COMP:12104"/>
        <dbReference type="ChEBI" id="CHEBI:15378"/>
        <dbReference type="ChEBI" id="CHEBI:30616"/>
        <dbReference type="ChEBI" id="CHEBI:90418"/>
        <dbReference type="ChEBI" id="CHEBI:90420"/>
        <dbReference type="ChEBI" id="CHEBI:456216"/>
        <dbReference type="EC" id="2.7.1.172"/>
    </reaction>
    <physiologicalReaction direction="left-to-right" evidence="2">
        <dbReference type="Rhea" id="RHEA:48433"/>
    </physiologicalReaction>
</comment>
<keyword evidence="5" id="KW-1185">Reference proteome</keyword>
<name>A0AAE0HNG7_9PEZI</name>
<reference evidence="4" key="1">
    <citation type="journal article" date="2023" name="Mol. Phylogenet. Evol.">
        <title>Genome-scale phylogeny and comparative genomics of the fungal order Sordariales.</title>
        <authorList>
            <person name="Hensen N."/>
            <person name="Bonometti L."/>
            <person name="Westerberg I."/>
            <person name="Brannstrom I.O."/>
            <person name="Guillou S."/>
            <person name="Cros-Aarteil S."/>
            <person name="Calhoun S."/>
            <person name="Haridas S."/>
            <person name="Kuo A."/>
            <person name="Mondo S."/>
            <person name="Pangilinan J."/>
            <person name="Riley R."/>
            <person name="LaButti K."/>
            <person name="Andreopoulos B."/>
            <person name="Lipzen A."/>
            <person name="Chen C."/>
            <person name="Yan M."/>
            <person name="Daum C."/>
            <person name="Ng V."/>
            <person name="Clum A."/>
            <person name="Steindorff A."/>
            <person name="Ohm R.A."/>
            <person name="Martin F."/>
            <person name="Silar P."/>
            <person name="Natvig D.O."/>
            <person name="Lalanne C."/>
            <person name="Gautier V."/>
            <person name="Ament-Velasquez S.L."/>
            <person name="Kruys A."/>
            <person name="Hutchinson M.I."/>
            <person name="Powell A.J."/>
            <person name="Barry K."/>
            <person name="Miller A.N."/>
            <person name="Grigoriev I.V."/>
            <person name="Debuchy R."/>
            <person name="Gladieux P."/>
            <person name="Hiltunen Thoren M."/>
            <person name="Johannesson H."/>
        </authorList>
    </citation>
    <scope>NUCLEOTIDE SEQUENCE</scope>
    <source>
        <strain evidence="4">CBS 168.71</strain>
    </source>
</reference>
<evidence type="ECO:0000313" key="5">
    <source>
        <dbReference type="Proteomes" id="UP001278766"/>
    </source>
</evidence>
<evidence type="ECO:0000256" key="2">
    <source>
        <dbReference type="ARBA" id="ARBA00048655"/>
    </source>
</evidence>
<feature type="region of interest" description="Disordered" evidence="3">
    <location>
        <begin position="329"/>
        <end position="351"/>
    </location>
</feature>
<evidence type="ECO:0000256" key="3">
    <source>
        <dbReference type="SAM" id="MobiDB-lite"/>
    </source>
</evidence>
<dbReference type="InterPro" id="IPR016477">
    <property type="entry name" value="Fructo-/Ketosamine-3-kinase"/>
</dbReference>
<organism evidence="4 5">
    <name type="scientific">Chaetomium fimeti</name>
    <dbReference type="NCBI Taxonomy" id="1854472"/>
    <lineage>
        <taxon>Eukaryota</taxon>
        <taxon>Fungi</taxon>
        <taxon>Dikarya</taxon>
        <taxon>Ascomycota</taxon>
        <taxon>Pezizomycotina</taxon>
        <taxon>Sordariomycetes</taxon>
        <taxon>Sordariomycetidae</taxon>
        <taxon>Sordariales</taxon>
        <taxon>Chaetomiaceae</taxon>
        <taxon>Chaetomium</taxon>
    </lineage>
</organism>
<evidence type="ECO:0000256" key="1">
    <source>
        <dbReference type="ARBA" id="ARBA00011961"/>
    </source>
</evidence>
<dbReference type="Pfam" id="PF03881">
    <property type="entry name" value="Fructosamin_kin"/>
    <property type="match status" value="1"/>
</dbReference>
<dbReference type="RefSeq" id="XP_062663332.1">
    <property type="nucleotide sequence ID" value="XM_062802633.1"/>
</dbReference>
<dbReference type="InterPro" id="IPR011009">
    <property type="entry name" value="Kinase-like_dom_sf"/>
</dbReference>
<sequence>MSTETMLLDEAIVAALPVSAGSKVTSVTRHGETNWSTGVKIDVTTGDETKSFFAKLIEREDYVPMAKAEYEGQKTISAIIPDHAITPIAWGHYANDHTKAWFLTHFRPLKPFHPDDESISELLTILKTLHHASTFPTGDFGFHTTSFFGPPPMVVDWTADWAQFWGRELRSSLAYAQRMRGTDAELQELGERFLDGVVPRLLVPLQTGGRAIRAGLCHGDLWDGNIQVDAETGRVVLFDPCPFYGHCEMDLQCVRAEWGVVNHGFVKTYASELGKSEPEADFEDRVALYAIRNDLLTVGMYEHRVHLLERVKEEMRRLLVKHPDGLSGFEGDLTPSRDYEPESDSTPGAKL</sequence>
<dbReference type="GO" id="GO:0016301">
    <property type="term" value="F:kinase activity"/>
    <property type="evidence" value="ECO:0007669"/>
    <property type="project" value="UniProtKB-KW"/>
</dbReference>
<dbReference type="GO" id="GO:0102193">
    <property type="term" value="F:protein-ribulosamine 3-kinase activity"/>
    <property type="evidence" value="ECO:0007669"/>
    <property type="project" value="UniProtKB-EC"/>
</dbReference>
<reference evidence="4" key="2">
    <citation type="submission" date="2023-06" db="EMBL/GenBank/DDBJ databases">
        <authorList>
            <consortium name="Lawrence Berkeley National Laboratory"/>
            <person name="Haridas S."/>
            <person name="Hensen N."/>
            <person name="Bonometti L."/>
            <person name="Westerberg I."/>
            <person name="Brannstrom I.O."/>
            <person name="Guillou S."/>
            <person name="Cros-Aarteil S."/>
            <person name="Calhoun S."/>
            <person name="Kuo A."/>
            <person name="Mondo S."/>
            <person name="Pangilinan J."/>
            <person name="Riley R."/>
            <person name="Labutti K."/>
            <person name="Andreopoulos B."/>
            <person name="Lipzen A."/>
            <person name="Chen C."/>
            <person name="Yanf M."/>
            <person name="Daum C."/>
            <person name="Ng V."/>
            <person name="Clum A."/>
            <person name="Steindorff A."/>
            <person name="Ohm R."/>
            <person name="Martin F."/>
            <person name="Silar P."/>
            <person name="Natvig D."/>
            <person name="Lalanne C."/>
            <person name="Gautier V."/>
            <person name="Ament-Velasquez S.L."/>
            <person name="Kruys A."/>
            <person name="Hutchinson M.I."/>
            <person name="Powell A.J."/>
            <person name="Barry K."/>
            <person name="Miller A.N."/>
            <person name="Grigoriev I.V."/>
            <person name="Debuchy R."/>
            <person name="Gladieux P."/>
            <person name="Thoren M.H."/>
            <person name="Johannesson H."/>
        </authorList>
    </citation>
    <scope>NUCLEOTIDE SEQUENCE</scope>
    <source>
        <strain evidence="4">CBS 168.71</strain>
    </source>
</reference>
<proteinExistence type="predicted"/>
<dbReference type="AlphaFoldDB" id="A0AAE0HNG7"/>
<dbReference type="SUPFAM" id="SSF56112">
    <property type="entry name" value="Protein kinase-like (PK-like)"/>
    <property type="match status" value="1"/>
</dbReference>
<dbReference type="EMBL" id="JAUEPN010000001">
    <property type="protein sequence ID" value="KAK3299818.1"/>
    <property type="molecule type" value="Genomic_DNA"/>
</dbReference>
<dbReference type="EC" id="2.7.1.172" evidence="1"/>
<keyword evidence="4" id="KW-0418">Kinase</keyword>
<keyword evidence="4" id="KW-0808">Transferase</keyword>
<dbReference type="PANTHER" id="PTHR12149:SF8">
    <property type="entry name" value="PROTEIN-RIBULOSAMINE 3-KINASE"/>
    <property type="match status" value="1"/>
</dbReference>
<gene>
    <name evidence="4" type="ORF">B0H64DRAFT_379221</name>
</gene>
<dbReference type="PANTHER" id="PTHR12149">
    <property type="entry name" value="FRUCTOSAMINE 3 KINASE-RELATED PROTEIN"/>
    <property type="match status" value="1"/>
</dbReference>